<organism evidence="1 2">
    <name type="scientific">Sphingobacterium multivorum</name>
    <dbReference type="NCBI Taxonomy" id="28454"/>
    <lineage>
        <taxon>Bacteria</taxon>
        <taxon>Pseudomonadati</taxon>
        <taxon>Bacteroidota</taxon>
        <taxon>Sphingobacteriia</taxon>
        <taxon>Sphingobacteriales</taxon>
        <taxon>Sphingobacteriaceae</taxon>
        <taxon>Sphingobacterium</taxon>
    </lineage>
</organism>
<dbReference type="Proteomes" id="UP000251241">
    <property type="component" value="Unassembled WGS sequence"/>
</dbReference>
<dbReference type="PANTHER" id="PTHR30146">
    <property type="entry name" value="LACI-RELATED TRANSCRIPTIONAL REPRESSOR"/>
    <property type="match status" value="1"/>
</dbReference>
<dbReference type="EMBL" id="UAUU01000002">
    <property type="protein sequence ID" value="SPZ84603.1"/>
    <property type="molecule type" value="Genomic_DNA"/>
</dbReference>
<dbReference type="RefSeq" id="WP_112374006.1">
    <property type="nucleotide sequence ID" value="NZ_CP069793.1"/>
</dbReference>
<dbReference type="Pfam" id="PF13407">
    <property type="entry name" value="Peripla_BP_4"/>
    <property type="match status" value="1"/>
</dbReference>
<dbReference type="PROSITE" id="PS50932">
    <property type="entry name" value="HTH_LACI_2"/>
    <property type="match status" value="1"/>
</dbReference>
<dbReference type="GeneID" id="97183512"/>
<accession>A0A2X2IZB5</accession>
<evidence type="ECO:0000313" key="2">
    <source>
        <dbReference type="Proteomes" id="UP000251241"/>
    </source>
</evidence>
<proteinExistence type="predicted"/>
<dbReference type="Pfam" id="PF00356">
    <property type="entry name" value="LacI"/>
    <property type="match status" value="1"/>
</dbReference>
<dbReference type="AlphaFoldDB" id="A0A2X2IZB5"/>
<sequence length="328" mass="37243">MAKSIKEIAQELNVSKSTVSLVINHKAERARISKELENRVLAYVEKVGYKPNALAKSLATGRSNTIGLIVENIGDSFFGPFALYVEELFRKKNYHVLYSSTLGDSQNARDIIDSMLEKKVEGIILAPTVDLEEYQRKILEHKVPLVVFDRNTPAVETHYVHIDNEVSGKNACDHLKSIGCRNFGLVTIDSDQPQMLARKRAYLDFCDTYGMEPRILQLPYQHLKQKGSRTLKNWAAKQVGLDGLFFTTNYLCILGLKALRSADENNYDFPMFSFDDHELFDLLNPKISCIQQPLEPLAKTCVKVLLKEIDQGISTPKEYIISTKLIRR</sequence>
<dbReference type="SUPFAM" id="SSF53822">
    <property type="entry name" value="Periplasmic binding protein-like I"/>
    <property type="match status" value="1"/>
</dbReference>
<dbReference type="SUPFAM" id="SSF47413">
    <property type="entry name" value="lambda repressor-like DNA-binding domains"/>
    <property type="match status" value="1"/>
</dbReference>
<evidence type="ECO:0000313" key="1">
    <source>
        <dbReference type="EMBL" id="SPZ84603.1"/>
    </source>
</evidence>
<gene>
    <name evidence="1" type="primary">ccpA_2</name>
    <name evidence="1" type="ORF">NCTC11343_01145</name>
</gene>
<dbReference type="CDD" id="cd01392">
    <property type="entry name" value="HTH_LacI"/>
    <property type="match status" value="1"/>
</dbReference>
<dbReference type="InterPro" id="IPR025997">
    <property type="entry name" value="SBP_2_dom"/>
</dbReference>
<dbReference type="SMART" id="SM00354">
    <property type="entry name" value="HTH_LACI"/>
    <property type="match status" value="1"/>
</dbReference>
<name>A0A2X2IZB5_SPHMU</name>
<dbReference type="InterPro" id="IPR028082">
    <property type="entry name" value="Peripla_BP_I"/>
</dbReference>
<dbReference type="InterPro" id="IPR010982">
    <property type="entry name" value="Lambda_DNA-bd_dom_sf"/>
</dbReference>
<reference evidence="1 2" key="1">
    <citation type="submission" date="2018-06" db="EMBL/GenBank/DDBJ databases">
        <authorList>
            <consortium name="Pathogen Informatics"/>
            <person name="Doyle S."/>
        </authorList>
    </citation>
    <scope>NUCLEOTIDE SEQUENCE [LARGE SCALE GENOMIC DNA]</scope>
    <source>
        <strain evidence="1 2">NCTC11343</strain>
    </source>
</reference>
<dbReference type="GO" id="GO:0003700">
    <property type="term" value="F:DNA-binding transcription factor activity"/>
    <property type="evidence" value="ECO:0007669"/>
    <property type="project" value="TreeGrafter"/>
</dbReference>
<protein>
    <submittedName>
        <fullName evidence="1">Probable catabolite control protein A</fullName>
    </submittedName>
</protein>
<dbReference type="Gene3D" id="3.40.50.2300">
    <property type="match status" value="2"/>
</dbReference>
<dbReference type="PANTHER" id="PTHR30146:SF138">
    <property type="entry name" value="TRANSCRIPTIONAL REGULATORY PROTEIN"/>
    <property type="match status" value="1"/>
</dbReference>
<dbReference type="GO" id="GO:0000976">
    <property type="term" value="F:transcription cis-regulatory region binding"/>
    <property type="evidence" value="ECO:0007669"/>
    <property type="project" value="TreeGrafter"/>
</dbReference>
<dbReference type="Gene3D" id="1.10.260.40">
    <property type="entry name" value="lambda repressor-like DNA-binding domains"/>
    <property type="match status" value="1"/>
</dbReference>
<dbReference type="InterPro" id="IPR000843">
    <property type="entry name" value="HTH_LacI"/>
</dbReference>